<dbReference type="EMBL" id="JAAAIL010000593">
    <property type="protein sequence ID" value="KAG0274521.1"/>
    <property type="molecule type" value="Genomic_DNA"/>
</dbReference>
<organism evidence="1 2">
    <name type="scientific">Linnemannia exigua</name>
    <dbReference type="NCBI Taxonomy" id="604196"/>
    <lineage>
        <taxon>Eukaryota</taxon>
        <taxon>Fungi</taxon>
        <taxon>Fungi incertae sedis</taxon>
        <taxon>Mucoromycota</taxon>
        <taxon>Mortierellomycotina</taxon>
        <taxon>Mortierellomycetes</taxon>
        <taxon>Mortierellales</taxon>
        <taxon>Mortierellaceae</taxon>
        <taxon>Linnemannia</taxon>
    </lineage>
</organism>
<accession>A0AAD4H6W4</accession>
<dbReference type="PANTHER" id="PTHR13503">
    <property type="entry name" value="NEGATIVE ELONGATION FACTOR COMPLEX MEMBER B"/>
    <property type="match status" value="1"/>
</dbReference>
<gene>
    <name evidence="1" type="primary">COBRA1</name>
    <name evidence="1" type="ORF">BGZ95_009700</name>
</gene>
<dbReference type="GO" id="GO:0032021">
    <property type="term" value="C:NELF complex"/>
    <property type="evidence" value="ECO:0007669"/>
    <property type="project" value="TreeGrafter"/>
</dbReference>
<proteinExistence type="predicted"/>
<evidence type="ECO:0000313" key="1">
    <source>
        <dbReference type="EMBL" id="KAG0274521.1"/>
    </source>
</evidence>
<dbReference type="GO" id="GO:0034244">
    <property type="term" value="P:negative regulation of transcription elongation by RNA polymerase II"/>
    <property type="evidence" value="ECO:0007669"/>
    <property type="project" value="TreeGrafter"/>
</dbReference>
<evidence type="ECO:0000313" key="2">
    <source>
        <dbReference type="Proteomes" id="UP001194580"/>
    </source>
</evidence>
<keyword evidence="2" id="KW-1185">Reference proteome</keyword>
<reference evidence="1" key="1">
    <citation type="journal article" date="2020" name="Fungal Divers.">
        <title>Resolving the Mortierellaceae phylogeny through synthesis of multi-gene phylogenetics and phylogenomics.</title>
        <authorList>
            <person name="Vandepol N."/>
            <person name="Liber J."/>
            <person name="Desiro A."/>
            <person name="Na H."/>
            <person name="Kennedy M."/>
            <person name="Barry K."/>
            <person name="Grigoriev I.V."/>
            <person name="Miller A.N."/>
            <person name="O'Donnell K."/>
            <person name="Stajich J.E."/>
            <person name="Bonito G."/>
        </authorList>
    </citation>
    <scope>NUCLEOTIDE SEQUENCE</scope>
    <source>
        <strain evidence="1">NRRL 28262</strain>
    </source>
</reference>
<dbReference type="AlphaFoldDB" id="A0AAD4H6W4"/>
<sequence>MEEQRLLGPRAGEKIRDMLVKQKPGMAIRQIQERSDIGSIYPLLDHHGLTRHEIHLRCMKALKSKLLHQLETAPMDNARVNTLLDSMLPYIDVEGLQELPLCLLGRFPDRMTDSIIDKIGKSEELFKIAPKVVQRRVWLSNPNKFQNDIIPIVKAYMNDPEIIRMSMEMSADQPTQVINQRRSHASIKKLLDFIGGDMQLYNNVMNSLRSLFVLTNDAIYCTLRYDVLMACHEANIRAITTNDPSHELVWNLDACNRTLSMDERRVENIRKFFDKVARDDPVHGDIAMILNDPFTSNMIASRLLQIMIEATQTSERFGQAENTTIWTATMLNLGAHARRIVQQQKFRIPKVESNVTDKFMSTLNSYILNDAIRILKQDSEEPYQIDEVDFTEENLVALDDSEVARKLICHYILNKLAHMDIQALSKILPNFVASLKRNAHYDYQSEVMDSLHVTYRAFFHSFVGILLRQNQITRFLTMRKWQTTIMNELLLPCAAIDSAAYEQVVTFLLNAFRLVASSGRAGSIGDSFSNLGRWLETLYINRPESTISDEKNITLRATFAQIVSDAGVFSGGRYKIRQEDIPTVLPYVQPVWAENQMDTSA</sequence>
<comment type="caution">
    <text evidence="1">The sequence shown here is derived from an EMBL/GenBank/DDBJ whole genome shotgun (WGS) entry which is preliminary data.</text>
</comment>
<dbReference type="Pfam" id="PF06209">
    <property type="entry name" value="COBRA1"/>
    <property type="match status" value="1"/>
</dbReference>
<dbReference type="Proteomes" id="UP001194580">
    <property type="component" value="Unassembled WGS sequence"/>
</dbReference>
<protein>
    <submittedName>
        <fullName evidence="1">Cofactor of BRCA1</fullName>
    </submittedName>
</protein>
<dbReference type="InterPro" id="IPR010405">
    <property type="entry name" value="COBRA1"/>
</dbReference>
<name>A0AAD4H6W4_9FUNG</name>
<dbReference type="PANTHER" id="PTHR13503:SF3">
    <property type="entry name" value="NEGATIVE ELONGATION FACTOR B"/>
    <property type="match status" value="1"/>
</dbReference>